<dbReference type="PANTHER" id="PTHR11941">
    <property type="entry name" value="ENOYL-COA HYDRATASE-RELATED"/>
    <property type="match status" value="1"/>
</dbReference>
<protein>
    <submittedName>
        <fullName evidence="6">Enoyl-CoA hydratase</fullName>
        <ecNumber evidence="6">4.2.1.17</ecNumber>
    </submittedName>
</protein>
<dbReference type="PROSITE" id="PS00166">
    <property type="entry name" value="ENOYL_COA_HYDRATASE"/>
    <property type="match status" value="1"/>
</dbReference>
<comment type="catalytic activity">
    <reaction evidence="3">
        <text>a (3S)-3-hydroxyacyl-CoA = a (2E)-enoyl-CoA + H2O</text>
        <dbReference type="Rhea" id="RHEA:16105"/>
        <dbReference type="ChEBI" id="CHEBI:15377"/>
        <dbReference type="ChEBI" id="CHEBI:57318"/>
        <dbReference type="ChEBI" id="CHEBI:58856"/>
        <dbReference type="EC" id="4.2.1.17"/>
    </reaction>
</comment>
<evidence type="ECO:0000256" key="1">
    <source>
        <dbReference type="ARBA" id="ARBA00005254"/>
    </source>
</evidence>
<dbReference type="EC" id="4.2.1.17" evidence="6"/>
<comment type="catalytic activity">
    <reaction evidence="4">
        <text>a 4-saturated-(3S)-3-hydroxyacyl-CoA = a (3E)-enoyl-CoA + H2O</text>
        <dbReference type="Rhea" id="RHEA:20724"/>
        <dbReference type="ChEBI" id="CHEBI:15377"/>
        <dbReference type="ChEBI" id="CHEBI:58521"/>
        <dbReference type="ChEBI" id="CHEBI:137480"/>
        <dbReference type="EC" id="4.2.1.17"/>
    </reaction>
</comment>
<dbReference type="InterPro" id="IPR018376">
    <property type="entry name" value="Enoyl-CoA_hyd/isom_CS"/>
</dbReference>
<evidence type="ECO:0000256" key="2">
    <source>
        <dbReference type="ARBA" id="ARBA00023239"/>
    </source>
</evidence>
<dbReference type="AlphaFoldDB" id="A0A6J4R608"/>
<organism evidence="6">
    <name type="scientific">uncultured Rubrobacteraceae bacterium</name>
    <dbReference type="NCBI Taxonomy" id="349277"/>
    <lineage>
        <taxon>Bacteria</taxon>
        <taxon>Bacillati</taxon>
        <taxon>Actinomycetota</taxon>
        <taxon>Rubrobacteria</taxon>
        <taxon>Rubrobacterales</taxon>
        <taxon>Rubrobacteraceae</taxon>
        <taxon>environmental samples</taxon>
    </lineage>
</organism>
<dbReference type="GO" id="GO:0006635">
    <property type="term" value="P:fatty acid beta-oxidation"/>
    <property type="evidence" value="ECO:0007669"/>
    <property type="project" value="TreeGrafter"/>
</dbReference>
<dbReference type="Gene3D" id="1.10.12.10">
    <property type="entry name" value="Lyase 2-enoyl-coa Hydratase, Chain A, domain 2"/>
    <property type="match status" value="1"/>
</dbReference>
<dbReference type="InterPro" id="IPR014748">
    <property type="entry name" value="Enoyl-CoA_hydra_C"/>
</dbReference>
<dbReference type="CDD" id="cd06558">
    <property type="entry name" value="crotonase-like"/>
    <property type="match status" value="1"/>
</dbReference>
<sequence>MTEPSGLRKTLEEGGIFLVELNRPEKRNALDETLQGELLDVLQEAAVDGDVRGIILTGSGEAFSAGGDLSRFERDWDPAEFRAQSHELTRLISAVERIEKPVVAAINGLATGAGTQLALSCDLRVASEKARFLLREGMVGLIPSHGGTSRLVKLVGLARARDIVLGGEDLDASEAFRHGIITRVVSHEGLLDEARDRLRHIFRRAPQAYGLAKRLLHLSASVDLESGLFAESLAQSSLVQTADHKEGVRAARERRAPAFEGR</sequence>
<dbReference type="InterPro" id="IPR001753">
    <property type="entry name" value="Enoyl-CoA_hydra/iso"/>
</dbReference>
<evidence type="ECO:0000313" key="6">
    <source>
        <dbReference type="EMBL" id="CAA9465094.1"/>
    </source>
</evidence>
<evidence type="ECO:0000256" key="4">
    <source>
        <dbReference type="ARBA" id="ARBA00023717"/>
    </source>
</evidence>
<dbReference type="EMBL" id="CADCVI010000086">
    <property type="protein sequence ID" value="CAA9465094.1"/>
    <property type="molecule type" value="Genomic_DNA"/>
</dbReference>
<dbReference type="InterPro" id="IPR029045">
    <property type="entry name" value="ClpP/crotonase-like_dom_sf"/>
</dbReference>
<dbReference type="PANTHER" id="PTHR11941:SF54">
    <property type="entry name" value="ENOYL-COA HYDRATASE, MITOCHONDRIAL"/>
    <property type="match status" value="1"/>
</dbReference>
<accession>A0A6J4R608</accession>
<dbReference type="SUPFAM" id="SSF52096">
    <property type="entry name" value="ClpP/crotonase"/>
    <property type="match status" value="1"/>
</dbReference>
<comment type="similarity">
    <text evidence="1 5">Belongs to the enoyl-CoA hydratase/isomerase family.</text>
</comment>
<gene>
    <name evidence="6" type="ORF">AVDCRST_MAG25-1419</name>
</gene>
<reference evidence="6" key="1">
    <citation type="submission" date="2020-02" db="EMBL/GenBank/DDBJ databases">
        <authorList>
            <person name="Meier V. D."/>
        </authorList>
    </citation>
    <scope>NUCLEOTIDE SEQUENCE</scope>
    <source>
        <strain evidence="6">AVDCRST_MAG25</strain>
    </source>
</reference>
<evidence type="ECO:0000256" key="3">
    <source>
        <dbReference type="ARBA" id="ARBA00023709"/>
    </source>
</evidence>
<evidence type="ECO:0000256" key="5">
    <source>
        <dbReference type="RuleBase" id="RU003707"/>
    </source>
</evidence>
<dbReference type="Pfam" id="PF00378">
    <property type="entry name" value="ECH_1"/>
    <property type="match status" value="1"/>
</dbReference>
<dbReference type="Gene3D" id="3.90.226.10">
    <property type="entry name" value="2-enoyl-CoA Hydratase, Chain A, domain 1"/>
    <property type="match status" value="1"/>
</dbReference>
<dbReference type="GO" id="GO:0004300">
    <property type="term" value="F:enoyl-CoA hydratase activity"/>
    <property type="evidence" value="ECO:0007669"/>
    <property type="project" value="UniProtKB-EC"/>
</dbReference>
<name>A0A6J4R608_9ACTN</name>
<keyword evidence="2 6" id="KW-0456">Lyase</keyword>
<proteinExistence type="inferred from homology"/>